<dbReference type="InterPro" id="IPR003838">
    <property type="entry name" value="ABC3_permease_C"/>
</dbReference>
<protein>
    <submittedName>
        <fullName evidence="1">FtsX-like permease family protein</fullName>
    </submittedName>
</protein>
<dbReference type="Pfam" id="PF02687">
    <property type="entry name" value="FtsX"/>
    <property type="match status" value="2"/>
</dbReference>
<evidence type="ECO:0000313" key="1">
    <source>
        <dbReference type="EMBL" id="MET1255938.1"/>
    </source>
</evidence>
<proteinExistence type="predicted"/>
<organism evidence="1 2">
    <name type="scientific">Aliikangiella maris</name>
    <dbReference type="NCBI Taxonomy" id="3162458"/>
    <lineage>
        <taxon>Bacteria</taxon>
        <taxon>Pseudomonadati</taxon>
        <taxon>Pseudomonadota</taxon>
        <taxon>Gammaproteobacteria</taxon>
        <taxon>Oceanospirillales</taxon>
        <taxon>Pleioneaceae</taxon>
        <taxon>Aliikangiella</taxon>
    </lineage>
</organism>
<keyword evidence="2" id="KW-1185">Reference proteome</keyword>
<gene>
    <name evidence="1" type="ORF">ABVT43_12430</name>
</gene>
<reference evidence="1 2" key="1">
    <citation type="submission" date="2024-06" db="EMBL/GenBank/DDBJ databases">
        <authorList>
            <person name="Li F."/>
        </authorList>
    </citation>
    <scope>NUCLEOTIDE SEQUENCE [LARGE SCALE GENOMIC DNA]</scope>
    <source>
        <strain evidence="1 2">GXAS 311</strain>
    </source>
</reference>
<comment type="caution">
    <text evidence="1">The sequence shown here is derived from an EMBL/GenBank/DDBJ whole genome shotgun (WGS) entry which is preliminary data.</text>
</comment>
<dbReference type="Proteomes" id="UP001548189">
    <property type="component" value="Unassembled WGS sequence"/>
</dbReference>
<accession>A0ABV2BVY1</accession>
<sequence length="838" mass="93517">MKVGNGLLFNIALRIFKRDWHRGDLLVLLFAMCISMASISVIYLIIDRIESATEREAADILGADLVISSPQEINPQWLSLAQELNLEQALSVEFSSVLFANDKLQLSSIKAVSDNYPLKGRVEIADTPYAQNRLMNRAPDSGKIWVEPRIFNMLEIQSNQAIELGYANFQFAGVLMLKPGQGNTLFNVSPSAIINVKDLPTTQVIQPGSRIYYQYLFAGEPSDIQSFAAKLKLQITTSQRLRTVYDESPVAGSAITRSKQYIGLSSLLTMILLGVTIAMSANRYARRQFDTSALMRSFGMTNTEVLKIFALVLIFVCVSGVLVGSLLGIIIQEVIVFFFAEQFVDNLPAANYAVLALPLVASIILLFGFSFPSLIQIKAVSPMRVLRRQLTPMGLNGLLVYSIAVATITFVMWLQAGNIKLILTVILGLAGVTVIFTLFAVTILKILKKMAKSNSAAVNFSLRQLEANKNITLLHLLAFSITLFVIALIVLIKSELLTKWQQSLGNDLPNHFMVNIKPDEVPQLQNFFEQNHLTFSGLYPMIRGRIVGINGEDIKTAVSEEGQQHNSLRRELNITWSESLPKGNEIVDGNWQWQDATTDNQISIEEKTAKALELKIGDTLNFIIGSQAWNAQITSIRSIDWETFTPNFYIITKPGNLEQFSATYISSFRLPKLQKPLLAELVKTYPSITIVELDLILEEVQSIIHKVSGAVQLIMIFVVTAGMGLLWAALEHTFEAKYRHSAILRTLGASKSFIVRSFRFEYLWLALLSSVMAIAAVETISYFLYQQVFEIPFEIHWELWAILPAATIILMLLASWRGVKRVTSPSPMVLLRQGDNAS</sequence>
<name>A0ABV2BVY1_9GAMM</name>
<evidence type="ECO:0000313" key="2">
    <source>
        <dbReference type="Proteomes" id="UP001548189"/>
    </source>
</evidence>
<dbReference type="PANTHER" id="PTHR30287">
    <property type="entry name" value="MEMBRANE COMPONENT OF PREDICTED ABC SUPERFAMILY METABOLITE UPTAKE TRANSPORTER"/>
    <property type="match status" value="1"/>
</dbReference>
<dbReference type="InterPro" id="IPR038766">
    <property type="entry name" value="Membrane_comp_ABC_pdt"/>
</dbReference>
<dbReference type="PANTHER" id="PTHR30287:SF1">
    <property type="entry name" value="INNER MEMBRANE PROTEIN"/>
    <property type="match status" value="1"/>
</dbReference>
<dbReference type="EMBL" id="JBEVCJ010000015">
    <property type="protein sequence ID" value="MET1255938.1"/>
    <property type="molecule type" value="Genomic_DNA"/>
</dbReference>